<dbReference type="PROSITE" id="PS50050">
    <property type="entry name" value="TNFR_NGFR_2"/>
    <property type="match status" value="3"/>
</dbReference>
<sequence length="436" mass="47559">MKRRCPGAASVLLAALWLLASGSQPPGCQDCSMLRSQQGLVLPPNRPRRSTVKSSCPSGMSWIHSAGRCCTQCPPGKFLQTRCTSHGNDSVCVACPAGTFLSHPNTLSKCNACHMCDHQTFQTVVSNCSATSNIACGCESGHFRECQNKDDSCSDFSCKKCNTCPGKLLLQPCSDRQDAQCGSCKPDFYAEGSECRPCHTSNPETCGEECQRVCGHRARGSGLEYILLGLTGPLFLGALAIYHKRKRLQMETLAVSPHPTVPPWDCPDPTACMHPITQRAAATEVVQCQVWEPGPSVARRSSESLALLHQQPSRAALPNGTAEPSVPQEPSTVHSPAPLSSSPQRCALLQGSQLYAVINAVPVRRWKEFMRVLELRDTEIELVEMEVAPFRDRQYEMLKRWCQQTSATLDRIFAALEHMDLSGCAETLRQSLALGP</sequence>
<keyword evidence="2 9" id="KW-0732">Signal</keyword>
<feature type="chain" id="PRO_5036475301" evidence="9">
    <location>
        <begin position="23"/>
        <end position="436"/>
    </location>
</feature>
<feature type="disulfide bond" evidence="6">
    <location>
        <begin position="95"/>
        <end position="110"/>
    </location>
</feature>
<evidence type="ECO:0000256" key="9">
    <source>
        <dbReference type="SAM" id="SignalP"/>
    </source>
</evidence>
<dbReference type="GeneTree" id="ENSGT00940000161888"/>
<dbReference type="SMART" id="SM00208">
    <property type="entry name" value="TNFR"/>
    <property type="match status" value="3"/>
</dbReference>
<dbReference type="Gene3D" id="1.10.533.10">
    <property type="entry name" value="Death Domain, Fas"/>
    <property type="match status" value="1"/>
</dbReference>
<dbReference type="PANTHER" id="PTHR47220">
    <property type="entry name" value="TUMOR NECROSIS FACTOR RECEPTOR SUPERFAMILY MEMBER 25"/>
    <property type="match status" value="1"/>
</dbReference>
<keyword evidence="8" id="KW-1133">Transmembrane helix</keyword>
<dbReference type="PANTHER" id="PTHR47220:SF1">
    <property type="entry name" value="TUMOR NECROSIS FACTOR RECEPTOR SUPERFAMILY MEMBER 25"/>
    <property type="match status" value="1"/>
</dbReference>
<dbReference type="InterPro" id="IPR022329">
    <property type="entry name" value="TNFR_25"/>
</dbReference>
<dbReference type="PRINTS" id="PR01972">
    <property type="entry name" value="TNFACTORR25"/>
</dbReference>
<dbReference type="RefSeq" id="XP_040544860.1">
    <property type="nucleotide sequence ID" value="XM_040688926.2"/>
</dbReference>
<feature type="repeat" description="TNFR-Cys" evidence="6">
    <location>
        <begin position="94"/>
        <end position="136"/>
    </location>
</feature>
<feature type="repeat" description="TNFR-Cys" evidence="6">
    <location>
        <begin position="137"/>
        <end position="181"/>
    </location>
</feature>
<dbReference type="SUPFAM" id="SSF47986">
    <property type="entry name" value="DEATH domain"/>
    <property type="match status" value="1"/>
</dbReference>
<feature type="signal peptide" evidence="9">
    <location>
        <begin position="1"/>
        <end position="22"/>
    </location>
</feature>
<dbReference type="AlphaFoldDB" id="A0A8V0Z929"/>
<feature type="domain" description="TNFR-Cys" evidence="11">
    <location>
        <begin position="55"/>
        <end position="92"/>
    </location>
</feature>
<organism evidence="12 13">
    <name type="scientific">Gallus gallus</name>
    <name type="common">Chicken</name>
    <dbReference type="NCBI Taxonomy" id="9031"/>
    <lineage>
        <taxon>Eukaryota</taxon>
        <taxon>Metazoa</taxon>
        <taxon>Chordata</taxon>
        <taxon>Craniata</taxon>
        <taxon>Vertebrata</taxon>
        <taxon>Euteleostomi</taxon>
        <taxon>Archelosauria</taxon>
        <taxon>Archosauria</taxon>
        <taxon>Dinosauria</taxon>
        <taxon>Saurischia</taxon>
        <taxon>Theropoda</taxon>
        <taxon>Coelurosauria</taxon>
        <taxon>Aves</taxon>
        <taxon>Neognathae</taxon>
        <taxon>Galloanserae</taxon>
        <taxon>Galliformes</taxon>
        <taxon>Phasianidae</taxon>
        <taxon>Phasianinae</taxon>
        <taxon>Gallus</taxon>
    </lineage>
</organism>
<feature type="domain" description="TNFR-Cys" evidence="11">
    <location>
        <begin position="137"/>
        <end position="181"/>
    </location>
</feature>
<proteinExistence type="predicted"/>
<dbReference type="Pfam" id="PF00531">
    <property type="entry name" value="Death"/>
    <property type="match status" value="1"/>
</dbReference>
<dbReference type="OMA" id="GVFWVQV"/>
<feature type="disulfide bond" evidence="6">
    <location>
        <begin position="138"/>
        <end position="153"/>
    </location>
</feature>
<gene>
    <name evidence="12" type="primary">TNFRSF25</name>
</gene>
<evidence type="ECO:0000256" key="6">
    <source>
        <dbReference type="PROSITE-ProRule" id="PRU00206"/>
    </source>
</evidence>
<keyword evidence="4 6" id="KW-1015">Disulfide bond</keyword>
<dbReference type="Proteomes" id="UP000000539">
    <property type="component" value="Chromosome 21"/>
</dbReference>
<keyword evidence="1" id="KW-0053">Apoptosis</keyword>
<dbReference type="Ensembl" id="ENSGALT00010046067.1">
    <property type="protein sequence ID" value="ENSGALP00010027461.1"/>
    <property type="gene ID" value="ENSGALG00010019028.1"/>
</dbReference>
<feature type="region of interest" description="Disordered" evidence="7">
    <location>
        <begin position="311"/>
        <end position="342"/>
    </location>
</feature>
<dbReference type="GO" id="GO:0005886">
    <property type="term" value="C:plasma membrane"/>
    <property type="evidence" value="ECO:0000318"/>
    <property type="project" value="GO_Central"/>
</dbReference>
<evidence type="ECO:0000259" key="11">
    <source>
        <dbReference type="PROSITE" id="PS50050"/>
    </source>
</evidence>
<keyword evidence="3" id="KW-0677">Repeat</keyword>
<dbReference type="PROSITE" id="PS50017">
    <property type="entry name" value="DEATH_DOMAIN"/>
    <property type="match status" value="1"/>
</dbReference>
<evidence type="ECO:0000313" key="12">
    <source>
        <dbReference type="Ensembl" id="ENSGALP00010027461.1"/>
    </source>
</evidence>
<dbReference type="SUPFAM" id="SSF57586">
    <property type="entry name" value="TNF receptor-like"/>
    <property type="match status" value="1"/>
</dbReference>
<keyword evidence="5" id="KW-0325">Glycoprotein</keyword>
<dbReference type="GeneID" id="425564"/>
<protein>
    <submittedName>
        <fullName evidence="12">TNF receptor superfamily member 25</fullName>
    </submittedName>
</protein>
<evidence type="ECO:0000256" key="7">
    <source>
        <dbReference type="SAM" id="MobiDB-lite"/>
    </source>
</evidence>
<dbReference type="InterPro" id="IPR001368">
    <property type="entry name" value="TNFR/NGFR_Cys_rich_reg"/>
</dbReference>
<dbReference type="Gene3D" id="2.10.50.10">
    <property type="entry name" value="Tumor Necrosis Factor Receptor, subunit A, domain 2"/>
    <property type="match status" value="2"/>
</dbReference>
<reference evidence="12" key="2">
    <citation type="submission" date="2025-08" db="UniProtKB">
        <authorList>
            <consortium name="Ensembl"/>
        </authorList>
    </citation>
    <scope>IDENTIFICATION</scope>
    <source>
        <strain evidence="12">broiler</strain>
    </source>
</reference>
<feature type="disulfide bond" evidence="6">
    <location>
        <begin position="70"/>
        <end position="83"/>
    </location>
</feature>
<dbReference type="GO" id="GO:0007165">
    <property type="term" value="P:signal transduction"/>
    <property type="evidence" value="ECO:0007669"/>
    <property type="project" value="InterPro"/>
</dbReference>
<keyword evidence="8" id="KW-0812">Transmembrane</keyword>
<feature type="compositionally biased region" description="Polar residues" evidence="7">
    <location>
        <begin position="328"/>
        <end position="342"/>
    </location>
</feature>
<dbReference type="CTD" id="8718"/>
<feature type="domain" description="Death" evidence="10">
    <location>
        <begin position="351"/>
        <end position="432"/>
    </location>
</feature>
<dbReference type="InterPro" id="IPR000488">
    <property type="entry name" value="Death_dom"/>
</dbReference>
<dbReference type="Pfam" id="PF00020">
    <property type="entry name" value="TNFR_c6"/>
    <property type="match status" value="1"/>
</dbReference>
<evidence type="ECO:0000256" key="1">
    <source>
        <dbReference type="ARBA" id="ARBA00022703"/>
    </source>
</evidence>
<evidence type="ECO:0000259" key="10">
    <source>
        <dbReference type="PROSITE" id="PS50017"/>
    </source>
</evidence>
<evidence type="ECO:0000256" key="8">
    <source>
        <dbReference type="SAM" id="Phobius"/>
    </source>
</evidence>
<keyword evidence="8" id="KW-0472">Membrane</keyword>
<feature type="domain" description="TNFR-Cys" evidence="11">
    <location>
        <begin position="94"/>
        <end position="136"/>
    </location>
</feature>
<dbReference type="SMART" id="SM00005">
    <property type="entry name" value="DEATH"/>
    <property type="match status" value="1"/>
</dbReference>
<feature type="repeat" description="TNFR-Cys" evidence="6">
    <location>
        <begin position="55"/>
        <end position="92"/>
    </location>
</feature>
<dbReference type="OrthoDB" id="9940478at2759"/>
<evidence type="ECO:0000256" key="4">
    <source>
        <dbReference type="ARBA" id="ARBA00023157"/>
    </source>
</evidence>
<evidence type="ECO:0000256" key="2">
    <source>
        <dbReference type="ARBA" id="ARBA00022729"/>
    </source>
</evidence>
<dbReference type="InterPro" id="IPR011029">
    <property type="entry name" value="DEATH-like_dom_sf"/>
</dbReference>
<accession>A0A8V0Z929</accession>
<comment type="caution">
    <text evidence="6">Lacks conserved residue(s) required for the propagation of feature annotation.</text>
</comment>
<evidence type="ECO:0000256" key="5">
    <source>
        <dbReference type="ARBA" id="ARBA00023180"/>
    </source>
</evidence>
<dbReference type="SMR" id="A0A8V0Z929"/>
<dbReference type="RefSeq" id="XP_423315.4">
    <property type="nucleotide sequence ID" value="XM_423315.8"/>
</dbReference>
<dbReference type="PROSITE" id="PS00652">
    <property type="entry name" value="TNFR_NGFR_1"/>
    <property type="match status" value="1"/>
</dbReference>
<evidence type="ECO:0000313" key="13">
    <source>
        <dbReference type="Proteomes" id="UP000000539"/>
    </source>
</evidence>
<dbReference type="KEGG" id="gga:425564"/>
<reference evidence="12" key="1">
    <citation type="submission" date="2020-11" db="EMBL/GenBank/DDBJ databases">
        <title>Gallus gallus (Chicken) genome, bGalGal1, GRCg7b, maternal haplotype autosomes + Z &amp; W.</title>
        <authorList>
            <person name="Warren W."/>
            <person name="Formenti G."/>
            <person name="Fedrigo O."/>
            <person name="Haase B."/>
            <person name="Mountcastle J."/>
            <person name="Balacco J."/>
            <person name="Tracey A."/>
            <person name="Schneider V."/>
            <person name="Okimoto R."/>
            <person name="Cheng H."/>
            <person name="Hawken R."/>
            <person name="Howe K."/>
            <person name="Jarvis E.D."/>
        </authorList>
    </citation>
    <scope>NUCLEOTIDE SEQUENCE [LARGE SCALE GENOMIC DNA]</scope>
    <source>
        <strain evidence="12">Broiler</strain>
    </source>
</reference>
<reference evidence="12" key="3">
    <citation type="submission" date="2025-09" db="UniProtKB">
        <authorList>
            <consortium name="Ensembl"/>
        </authorList>
    </citation>
    <scope>IDENTIFICATION</scope>
    <source>
        <strain evidence="12">broiler</strain>
    </source>
</reference>
<feature type="transmembrane region" description="Helical" evidence="8">
    <location>
        <begin position="222"/>
        <end position="242"/>
    </location>
</feature>
<dbReference type="FunCoup" id="A0A8V0Z929">
    <property type="interactions" value="13"/>
</dbReference>
<evidence type="ECO:0000256" key="3">
    <source>
        <dbReference type="ARBA" id="ARBA00022737"/>
    </source>
</evidence>
<keyword evidence="13" id="KW-1185">Reference proteome</keyword>
<dbReference type="GO" id="GO:0006915">
    <property type="term" value="P:apoptotic process"/>
    <property type="evidence" value="ECO:0007669"/>
    <property type="project" value="UniProtKB-KW"/>
</dbReference>
<name>A0A8V0Z929_CHICK</name>